<protein>
    <submittedName>
        <fullName evidence="1">Uncharacterized protein</fullName>
    </submittedName>
</protein>
<evidence type="ECO:0000313" key="1">
    <source>
        <dbReference type="EMBL" id="KKL51505.1"/>
    </source>
</evidence>
<dbReference type="EMBL" id="LAZR01032225">
    <property type="protein sequence ID" value="KKL51505.1"/>
    <property type="molecule type" value="Genomic_DNA"/>
</dbReference>
<comment type="caution">
    <text evidence="1">The sequence shown here is derived from an EMBL/GenBank/DDBJ whole genome shotgun (WGS) entry which is preliminary data.</text>
</comment>
<proteinExistence type="predicted"/>
<reference evidence="1" key="1">
    <citation type="journal article" date="2015" name="Nature">
        <title>Complex archaea that bridge the gap between prokaryotes and eukaryotes.</title>
        <authorList>
            <person name="Spang A."/>
            <person name="Saw J.H."/>
            <person name="Jorgensen S.L."/>
            <person name="Zaremba-Niedzwiedzka K."/>
            <person name="Martijn J."/>
            <person name="Lind A.E."/>
            <person name="van Eijk R."/>
            <person name="Schleper C."/>
            <person name="Guy L."/>
            <person name="Ettema T.J."/>
        </authorList>
    </citation>
    <scope>NUCLEOTIDE SEQUENCE</scope>
</reference>
<accession>A0A0F9F2N1</accession>
<sequence length="29" mass="3125">MKIFASIIGISGKMGKEIKKSTLNSSIEI</sequence>
<organism evidence="1">
    <name type="scientific">marine sediment metagenome</name>
    <dbReference type="NCBI Taxonomy" id="412755"/>
    <lineage>
        <taxon>unclassified sequences</taxon>
        <taxon>metagenomes</taxon>
        <taxon>ecological metagenomes</taxon>
    </lineage>
</organism>
<dbReference type="AlphaFoldDB" id="A0A0F9F2N1"/>
<gene>
    <name evidence="1" type="ORF">LCGC14_2294810</name>
</gene>
<name>A0A0F9F2N1_9ZZZZ</name>
<feature type="non-terminal residue" evidence="1">
    <location>
        <position position="29"/>
    </location>
</feature>